<dbReference type="UniPathway" id="UPA00120">
    <property type="reaction ID" value="UER00203"/>
</dbReference>
<dbReference type="AlphaFoldDB" id="Q3KAC2"/>
<dbReference type="NCBIfam" id="NF006741">
    <property type="entry name" value="PRK09269.1"/>
    <property type="match status" value="1"/>
</dbReference>
<comment type="catalytic activity">
    <reaction evidence="5">
        <text>chorismate = prephenate</text>
        <dbReference type="Rhea" id="RHEA:13897"/>
        <dbReference type="ChEBI" id="CHEBI:29748"/>
        <dbReference type="ChEBI" id="CHEBI:29934"/>
        <dbReference type="EC" id="5.4.99.5"/>
    </reaction>
</comment>
<evidence type="ECO:0000256" key="4">
    <source>
        <dbReference type="ARBA" id="ARBA00023235"/>
    </source>
</evidence>
<evidence type="ECO:0000256" key="3">
    <source>
        <dbReference type="ARBA" id="ARBA00022729"/>
    </source>
</evidence>
<dbReference type="HOGENOM" id="CLU_090313_1_0_6"/>
<dbReference type="Pfam" id="PF01817">
    <property type="entry name" value="CM_2"/>
    <property type="match status" value="1"/>
</dbReference>
<evidence type="ECO:0000313" key="8">
    <source>
        <dbReference type="EMBL" id="ABA75282.1"/>
    </source>
</evidence>
<dbReference type="EC" id="5.4.99.5" evidence="2 5"/>
<proteinExistence type="predicted"/>
<evidence type="ECO:0000256" key="1">
    <source>
        <dbReference type="ARBA" id="ARBA00004817"/>
    </source>
</evidence>
<dbReference type="eggNOG" id="COG1605">
    <property type="taxonomic scope" value="Bacteria"/>
</dbReference>
<dbReference type="InterPro" id="IPR036979">
    <property type="entry name" value="CM_dom_sf"/>
</dbReference>
<dbReference type="InterPro" id="IPR036263">
    <property type="entry name" value="Chorismate_II_sf"/>
</dbReference>
<dbReference type="GO" id="GO:0046417">
    <property type="term" value="P:chorismate metabolic process"/>
    <property type="evidence" value="ECO:0007669"/>
    <property type="project" value="InterPro"/>
</dbReference>
<sequence>MTLFQLYNVREFIMLQSPRLLACTLLVLATNTTQAATTGAVPESLQPLVATLSERLNIGDLVALTKWDSGKPIQDSPREAQVIDNARKLATERKLDPEDVAQLIAAQMEANKLVQYGLLAQWQAAGAAPDTPRPDLGKQIRPRLDELQTRLLQQYADFTPYRHDPNCPAWLAKARSGQTRDALHDLALTRATGELCIRPLTP</sequence>
<feature type="signal peptide" evidence="6">
    <location>
        <begin position="1"/>
        <end position="35"/>
    </location>
</feature>
<dbReference type="NCBIfam" id="TIGR01806">
    <property type="entry name" value="CM_mono2"/>
    <property type="match status" value="1"/>
</dbReference>
<comment type="pathway">
    <text evidence="1 5">Metabolic intermediate biosynthesis; prephenate biosynthesis; prephenate from chorismate: step 1/1.</text>
</comment>
<dbReference type="PANTHER" id="PTHR38041">
    <property type="entry name" value="CHORISMATE MUTASE"/>
    <property type="match status" value="1"/>
</dbReference>
<dbReference type="KEGG" id="pfo:Pfl01_3544"/>
<organism evidence="8 9">
    <name type="scientific">Pseudomonas fluorescens (strain Pf0-1)</name>
    <dbReference type="NCBI Taxonomy" id="205922"/>
    <lineage>
        <taxon>Bacteria</taxon>
        <taxon>Pseudomonadati</taxon>
        <taxon>Pseudomonadota</taxon>
        <taxon>Gammaproteobacteria</taxon>
        <taxon>Pseudomonadales</taxon>
        <taxon>Pseudomonadaceae</taxon>
        <taxon>Pseudomonas</taxon>
    </lineage>
</organism>
<dbReference type="PANTHER" id="PTHR38041:SF2">
    <property type="entry name" value="SECRETED CHORISMATE MUTASE"/>
    <property type="match status" value="1"/>
</dbReference>
<dbReference type="SUPFAM" id="SSF48600">
    <property type="entry name" value="Chorismate mutase II"/>
    <property type="match status" value="1"/>
</dbReference>
<keyword evidence="4 5" id="KW-0413">Isomerase</keyword>
<dbReference type="SMART" id="SM00830">
    <property type="entry name" value="CM_2"/>
    <property type="match status" value="1"/>
</dbReference>
<protein>
    <recommendedName>
        <fullName evidence="2 5">Chorismate mutase</fullName>
        <ecNumber evidence="2 5">5.4.99.5</ecNumber>
    </recommendedName>
</protein>
<dbReference type="EMBL" id="CP000094">
    <property type="protein sequence ID" value="ABA75282.1"/>
    <property type="molecule type" value="Genomic_DNA"/>
</dbReference>
<dbReference type="InterPro" id="IPR002701">
    <property type="entry name" value="CM_II_prokaryot"/>
</dbReference>
<dbReference type="PIRSF" id="PIRSF026640">
    <property type="entry name" value="Peripl_chor_mut"/>
    <property type="match status" value="1"/>
</dbReference>
<evidence type="ECO:0000256" key="5">
    <source>
        <dbReference type="PIRNR" id="PIRNR026640"/>
    </source>
</evidence>
<dbReference type="InterPro" id="IPR051331">
    <property type="entry name" value="Chorismate_mutase-related"/>
</dbReference>
<evidence type="ECO:0000256" key="6">
    <source>
        <dbReference type="SAM" id="SignalP"/>
    </source>
</evidence>
<accession>Q3KAC2</accession>
<dbReference type="GO" id="GO:0004106">
    <property type="term" value="F:chorismate mutase activity"/>
    <property type="evidence" value="ECO:0007669"/>
    <property type="project" value="UniProtKB-EC"/>
</dbReference>
<dbReference type="Proteomes" id="UP000002704">
    <property type="component" value="Chromosome"/>
</dbReference>
<dbReference type="GO" id="GO:0009697">
    <property type="term" value="P:salicylic acid biosynthetic process"/>
    <property type="evidence" value="ECO:0007669"/>
    <property type="project" value="TreeGrafter"/>
</dbReference>
<feature type="chain" id="PRO_5004227332" description="Chorismate mutase" evidence="6">
    <location>
        <begin position="36"/>
        <end position="202"/>
    </location>
</feature>
<evidence type="ECO:0000259" key="7">
    <source>
        <dbReference type="PROSITE" id="PS51168"/>
    </source>
</evidence>
<dbReference type="Gene3D" id="1.20.59.10">
    <property type="entry name" value="Chorismate mutase"/>
    <property type="match status" value="1"/>
</dbReference>
<dbReference type="PROSITE" id="PS51168">
    <property type="entry name" value="CHORISMATE_MUT_2"/>
    <property type="match status" value="1"/>
</dbReference>
<evidence type="ECO:0000256" key="2">
    <source>
        <dbReference type="ARBA" id="ARBA00012404"/>
    </source>
</evidence>
<comment type="function">
    <text evidence="5">Catalyzes the Claisen rearrangement of chorismate to prephenate.</text>
</comment>
<keyword evidence="3 6" id="KW-0732">Signal</keyword>
<gene>
    <name evidence="8" type="ordered locus">Pfl01_3544</name>
</gene>
<evidence type="ECO:0000313" key="9">
    <source>
        <dbReference type="Proteomes" id="UP000002704"/>
    </source>
</evidence>
<reference evidence="8 9" key="1">
    <citation type="journal article" date="2009" name="Genome Biol.">
        <title>Genomic and genetic analyses of diversity and plant interactions of Pseudomonas fluorescens.</title>
        <authorList>
            <person name="Silby M.W."/>
            <person name="Cerdeno-Tarraga A.M."/>
            <person name="Vernikos G.S."/>
            <person name="Giddens S.R."/>
            <person name="Jackson R.W."/>
            <person name="Preston G.M."/>
            <person name="Zhang X.X."/>
            <person name="Moon C.D."/>
            <person name="Gehrig S.M."/>
            <person name="Godfrey S.A."/>
            <person name="Knight C.G."/>
            <person name="Malone J.G."/>
            <person name="Robinson Z."/>
            <person name="Spiers A.J."/>
            <person name="Harris S."/>
            <person name="Challis G.L."/>
            <person name="Yaxley A.M."/>
            <person name="Harris D."/>
            <person name="Seeger K."/>
            <person name="Murphy L."/>
            <person name="Rutter S."/>
            <person name="Squares R."/>
            <person name="Quail M.A."/>
            <person name="Saunders E."/>
            <person name="Mavromatis K."/>
            <person name="Brettin T.S."/>
            <person name="Bentley S.D."/>
            <person name="Hothersall J."/>
            <person name="Stephens E."/>
            <person name="Thomas C.M."/>
            <person name="Parkhill J."/>
            <person name="Levy S.B."/>
            <person name="Rainey P.B."/>
            <person name="Thomson N.R."/>
        </authorList>
    </citation>
    <scope>NUCLEOTIDE SEQUENCE [LARGE SCALE GENOMIC DNA]</scope>
    <source>
        <strain evidence="8 9">Pf0-1</strain>
    </source>
</reference>
<feature type="domain" description="Chorismate mutase" evidence="7">
    <location>
        <begin position="28"/>
        <end position="119"/>
    </location>
</feature>
<dbReference type="InterPro" id="IPR008240">
    <property type="entry name" value="Chorismate_mutase_periplasmic"/>
</dbReference>
<name>Q3KAC2_PSEPF</name>